<keyword evidence="1" id="KW-0812">Transmembrane</keyword>
<gene>
    <name evidence="2" type="ORF">FCN18_02965</name>
</gene>
<protein>
    <recommendedName>
        <fullName evidence="4">C2H2-type domain-containing protein</fullName>
    </recommendedName>
</protein>
<dbReference type="Proteomes" id="UP000309992">
    <property type="component" value="Unassembled WGS sequence"/>
</dbReference>
<name>A0ABY2SD17_9PSEU</name>
<keyword evidence="1" id="KW-0472">Membrane</keyword>
<evidence type="ECO:0000313" key="2">
    <source>
        <dbReference type="EMBL" id="TKG73534.1"/>
    </source>
</evidence>
<feature type="transmembrane region" description="Helical" evidence="1">
    <location>
        <begin position="79"/>
        <end position="98"/>
    </location>
</feature>
<keyword evidence="3" id="KW-1185">Reference proteome</keyword>
<reference evidence="2 3" key="1">
    <citation type="journal article" date="2015" name="Antonie Van Leeuwenhoek">
        <title>Prauserella endophytica sp. nov., an endophytic actinobacterium isolated from Tamarix taklamakanensis.</title>
        <authorList>
            <person name="Liu J.M."/>
            <person name="Habden X."/>
            <person name="Guo L."/>
            <person name="Tuo L."/>
            <person name="Jiang Z.K."/>
            <person name="Liu S.W."/>
            <person name="Liu X.F."/>
            <person name="Chen L."/>
            <person name="Li R.F."/>
            <person name="Zhang Y.Q."/>
            <person name="Sun C.H."/>
        </authorList>
    </citation>
    <scope>NUCLEOTIDE SEQUENCE [LARGE SCALE GENOMIC DNA]</scope>
    <source>
        <strain evidence="2 3">CGMCC 4.7182</strain>
    </source>
</reference>
<evidence type="ECO:0000313" key="3">
    <source>
        <dbReference type="Proteomes" id="UP000309992"/>
    </source>
</evidence>
<feature type="transmembrane region" description="Helical" evidence="1">
    <location>
        <begin position="104"/>
        <end position="129"/>
    </location>
</feature>
<keyword evidence="1" id="KW-1133">Transmembrane helix</keyword>
<evidence type="ECO:0008006" key="4">
    <source>
        <dbReference type="Google" id="ProtNLM"/>
    </source>
</evidence>
<comment type="caution">
    <text evidence="2">The sequence shown here is derived from an EMBL/GenBank/DDBJ whole genome shotgun (WGS) entry which is preliminary data.</text>
</comment>
<accession>A0ABY2SD17</accession>
<organism evidence="2 3">
    <name type="scientific">Prauserella endophytica</name>
    <dbReference type="NCBI Taxonomy" id="1592324"/>
    <lineage>
        <taxon>Bacteria</taxon>
        <taxon>Bacillati</taxon>
        <taxon>Actinomycetota</taxon>
        <taxon>Actinomycetes</taxon>
        <taxon>Pseudonocardiales</taxon>
        <taxon>Pseudonocardiaceae</taxon>
        <taxon>Prauserella</taxon>
        <taxon>Prauserella coralliicola group</taxon>
    </lineage>
</organism>
<evidence type="ECO:0000256" key="1">
    <source>
        <dbReference type="SAM" id="Phobius"/>
    </source>
</evidence>
<proteinExistence type="predicted"/>
<dbReference type="RefSeq" id="WP_137093107.1">
    <property type="nucleotide sequence ID" value="NZ_SWMS01000001.1"/>
</dbReference>
<sequence>MICPHCHRDLKRSERSDYRCKYCSRLFALEPKEGGIRIHDLRVHRLAEKLTDDGRIHYTLPQLWYAAARGRLPDPFDKIFGIGCFVFIAGIIAVVAAISTDLSWGTALTAVGVLVVVLLLLFFVAWPWYERRAKIRMPEKLGDFRARLLRWEATYDGDLPPGMVDDSKVTVPVVTEPRVAVVCPDPTVLACLAANGVAAAHSAALVGSLDRVPPDVPVVVLHDASPEGIRLAADARAAFGSRLVAPGLRPKAVLAEEKAIKLRERPLPEAEVRGLRALDPALTQEEAGWLGAGWWSPLAAVRPPRLLKVLDRAIARAHGEPDADRRAARQVGFLTWPGA</sequence>
<dbReference type="EMBL" id="SWMS01000001">
    <property type="protein sequence ID" value="TKG73534.1"/>
    <property type="molecule type" value="Genomic_DNA"/>
</dbReference>